<dbReference type="EMBL" id="JPMX01000013">
    <property type="protein sequence ID" value="KGH47981.1"/>
    <property type="molecule type" value="Genomic_DNA"/>
</dbReference>
<dbReference type="Gene3D" id="3.40.50.1820">
    <property type="entry name" value="alpha/beta hydrolase"/>
    <property type="match status" value="1"/>
</dbReference>
<evidence type="ECO:0000259" key="2">
    <source>
        <dbReference type="Pfam" id="PF12697"/>
    </source>
</evidence>
<dbReference type="InterPro" id="IPR000073">
    <property type="entry name" value="AB_hydrolase_1"/>
</dbReference>
<organism evidence="3 4">
    <name type="scientific">Modestobacter caceresii</name>
    <dbReference type="NCBI Taxonomy" id="1522368"/>
    <lineage>
        <taxon>Bacteria</taxon>
        <taxon>Bacillati</taxon>
        <taxon>Actinomycetota</taxon>
        <taxon>Actinomycetes</taxon>
        <taxon>Geodermatophilales</taxon>
        <taxon>Geodermatophilaceae</taxon>
        <taxon>Modestobacter</taxon>
    </lineage>
</organism>
<dbReference type="STRING" id="1522368.IN07_04395"/>
<sequence>MTEFSTPDADRPDPRSPELEQRSAVGETRGIALFCHGGTPASIEPPKTRALSLVRMRAFEQYVHASTADQGIATAVLRYRVAGWNGEAADAYQDVRWAIGQLREQHGTDVPIVLVGHSMGGRAALRAGGEPSVTAVCALAPWTPPGEPVMHLGGQTVVILHGRGDRWVPPRLSAEFAVRARRAHARVARFTIVGGHGMVRRSQRWHRFARDVVLAGTGLAPMPEAIADALRQPSPEGLAVPL</sequence>
<dbReference type="AlphaFoldDB" id="A0A098YE03"/>
<evidence type="ECO:0000313" key="3">
    <source>
        <dbReference type="EMBL" id="KGH47981.1"/>
    </source>
</evidence>
<proteinExistence type="predicted"/>
<feature type="domain" description="AB hydrolase-1" evidence="2">
    <location>
        <begin position="33"/>
        <end position="231"/>
    </location>
</feature>
<accession>A0A098YE03</accession>
<dbReference type="Pfam" id="PF12697">
    <property type="entry name" value="Abhydrolase_6"/>
    <property type="match status" value="1"/>
</dbReference>
<protein>
    <recommendedName>
        <fullName evidence="2">AB hydrolase-1 domain-containing protein</fullName>
    </recommendedName>
</protein>
<dbReference type="InterPro" id="IPR029058">
    <property type="entry name" value="AB_hydrolase_fold"/>
</dbReference>
<keyword evidence="4" id="KW-1185">Reference proteome</keyword>
<dbReference type="GO" id="GO:0003824">
    <property type="term" value="F:catalytic activity"/>
    <property type="evidence" value="ECO:0007669"/>
    <property type="project" value="UniProtKB-ARBA"/>
</dbReference>
<dbReference type="RefSeq" id="WP_052090766.1">
    <property type="nucleotide sequence ID" value="NZ_JPMX01000013.1"/>
</dbReference>
<gene>
    <name evidence="3" type="ORF">IN07_04395</name>
</gene>
<evidence type="ECO:0000256" key="1">
    <source>
        <dbReference type="SAM" id="MobiDB-lite"/>
    </source>
</evidence>
<comment type="caution">
    <text evidence="3">The sequence shown here is derived from an EMBL/GenBank/DDBJ whole genome shotgun (WGS) entry which is preliminary data.</text>
</comment>
<dbReference type="SUPFAM" id="SSF53474">
    <property type="entry name" value="alpha/beta-Hydrolases"/>
    <property type="match status" value="1"/>
</dbReference>
<dbReference type="Proteomes" id="UP000029713">
    <property type="component" value="Unassembled WGS sequence"/>
</dbReference>
<feature type="compositionally biased region" description="Basic and acidic residues" evidence="1">
    <location>
        <begin position="8"/>
        <end position="21"/>
    </location>
</feature>
<dbReference type="OrthoDB" id="3366509at2"/>
<evidence type="ECO:0000313" key="4">
    <source>
        <dbReference type="Proteomes" id="UP000029713"/>
    </source>
</evidence>
<feature type="region of interest" description="Disordered" evidence="1">
    <location>
        <begin position="1"/>
        <end position="23"/>
    </location>
</feature>
<reference evidence="3 4" key="1">
    <citation type="submission" date="2014-07" db="EMBL/GenBank/DDBJ databases">
        <title>Biosystematic studies on Modestobacter strains isolated from extreme hyper-arid desert soil and from historic building.</title>
        <authorList>
            <person name="Bukarasam K."/>
            <person name="Bull A."/>
            <person name="Girard G."/>
            <person name="van Wezel G."/>
            <person name="Goodfellow M."/>
        </authorList>
    </citation>
    <scope>NUCLEOTIDE SEQUENCE [LARGE SCALE GENOMIC DNA]</scope>
    <source>
        <strain evidence="3 4">KNN45-2b</strain>
    </source>
</reference>
<name>A0A098YE03_9ACTN</name>